<gene>
    <name evidence="1" type="ORF">LU635_05065</name>
</gene>
<evidence type="ECO:0000313" key="1">
    <source>
        <dbReference type="EMBL" id="MCG9971000.1"/>
    </source>
</evidence>
<dbReference type="Proteomes" id="UP001139344">
    <property type="component" value="Unassembled WGS sequence"/>
</dbReference>
<protein>
    <submittedName>
        <fullName evidence="1">Uncharacterized protein</fullName>
    </submittedName>
</protein>
<keyword evidence="2" id="KW-1185">Reference proteome</keyword>
<dbReference type="AlphaFoldDB" id="A0A9X1UVD0"/>
<accession>A0A9X1UVD0</accession>
<proteinExistence type="predicted"/>
<evidence type="ECO:0000313" key="2">
    <source>
        <dbReference type="Proteomes" id="UP001139344"/>
    </source>
</evidence>
<reference evidence="1" key="1">
    <citation type="submission" date="2021-12" db="EMBL/GenBank/DDBJ databases">
        <title>Description of Gramella crocea sp. nov., a new bacterium isolated from activated sludge.</title>
        <authorList>
            <person name="Zhang X."/>
        </authorList>
    </citation>
    <scope>NUCLEOTIDE SEQUENCE</scope>
    <source>
        <strain evidence="1">YB25</strain>
    </source>
</reference>
<organism evidence="1 2">
    <name type="scientific">Christiangramia crocea</name>
    <dbReference type="NCBI Taxonomy" id="2904124"/>
    <lineage>
        <taxon>Bacteria</taxon>
        <taxon>Pseudomonadati</taxon>
        <taxon>Bacteroidota</taxon>
        <taxon>Flavobacteriia</taxon>
        <taxon>Flavobacteriales</taxon>
        <taxon>Flavobacteriaceae</taxon>
        <taxon>Christiangramia</taxon>
    </lineage>
</organism>
<dbReference type="RefSeq" id="WP_240096872.1">
    <property type="nucleotide sequence ID" value="NZ_JAJSON010000014.1"/>
</dbReference>
<name>A0A9X1UVD0_9FLAO</name>
<dbReference type="EMBL" id="JAJSON010000014">
    <property type="protein sequence ID" value="MCG9971000.1"/>
    <property type="molecule type" value="Genomic_DNA"/>
</dbReference>
<comment type="caution">
    <text evidence="1">The sequence shown here is derived from an EMBL/GenBank/DDBJ whole genome shotgun (WGS) entry which is preliminary data.</text>
</comment>
<sequence length="562" mass="65526">MVLNDDQILEILKKPRNSSIAPWRDEHNVLDIYVNGGDVASELEKIRNYENEAQRKLREKVARSTKDKVHNLLSPINKVFNANGGSIQIEGLSDKFKEEFEAHIDQLPEGISMREWMESYWKDAFVVDPNSIILVETDKEGKKAYPTYKNINVIHDYELEWDSFKYLVLEHGEIEVETDGEKEKKKVYRIFDDVKDVLYYVHNDQLKPYGNRKGVDGFKDDHLLQHNYGFVPAIVPGGIVDKVTKGKKPFLHKVDEALKEYLRSASVFVIYKFLHLFPKWWYHAMKCVTCEGQGQIANPNVDERTTKPYITCPTCHGSRLKKVTDVSDGISLPIPKEGQPMLGNNVAGYIDTPINAWKQMKEDLQDSEKDMQFTLWGAYLVDQEDKEKTAYETHINVQPINEQLHSVSRCGETKESQLLTFMAQIMYKKEAKVDSRWGKRFLIETPDALWKKYMEAKEKQAPVTTLDYHYEQYLMAEFQNDLTMLEKRKKIFSIEPYPHYKLMDMVNEEQKNKKLVFSQWINTDIDLDLEADKLKADFEKYYSENKPEIAGNVNQNQINENS</sequence>